<keyword evidence="4 5" id="KW-0472">Membrane</keyword>
<dbReference type="Proteomes" id="UP000823637">
    <property type="component" value="Unassembled WGS sequence"/>
</dbReference>
<feature type="transmembrane region" description="Helical" evidence="5">
    <location>
        <begin position="70"/>
        <end position="88"/>
    </location>
</feature>
<evidence type="ECO:0000256" key="5">
    <source>
        <dbReference type="SAM" id="Phobius"/>
    </source>
</evidence>
<comment type="caution">
    <text evidence="7">The sequence shown here is derived from an EMBL/GenBank/DDBJ whole genome shotgun (WGS) entry which is preliminary data.</text>
</comment>
<dbReference type="Pfam" id="PF04893">
    <property type="entry name" value="Yip1"/>
    <property type="match status" value="1"/>
</dbReference>
<comment type="subcellular location">
    <subcellularLocation>
        <location evidence="1">Membrane</location>
        <topology evidence="1">Multi-pass membrane protein</topology>
    </subcellularLocation>
</comment>
<evidence type="ECO:0000313" key="7">
    <source>
        <dbReference type="EMBL" id="MBO8447174.1"/>
    </source>
</evidence>
<reference evidence="7" key="2">
    <citation type="journal article" date="2021" name="PeerJ">
        <title>Extensive microbial diversity within the chicken gut microbiome revealed by metagenomics and culture.</title>
        <authorList>
            <person name="Gilroy R."/>
            <person name="Ravi A."/>
            <person name="Getino M."/>
            <person name="Pursley I."/>
            <person name="Horton D.L."/>
            <person name="Alikhan N.F."/>
            <person name="Baker D."/>
            <person name="Gharbi K."/>
            <person name="Hall N."/>
            <person name="Watson M."/>
            <person name="Adriaenssens E.M."/>
            <person name="Foster-Nyarko E."/>
            <person name="Jarju S."/>
            <person name="Secka A."/>
            <person name="Antonio M."/>
            <person name="Oren A."/>
            <person name="Chaudhuri R.R."/>
            <person name="La Ragione R."/>
            <person name="Hildebrand F."/>
            <person name="Pallen M.J."/>
        </authorList>
    </citation>
    <scope>NUCLEOTIDE SEQUENCE</scope>
    <source>
        <strain evidence="7">D3-1215</strain>
    </source>
</reference>
<keyword evidence="2 5" id="KW-0812">Transmembrane</keyword>
<evidence type="ECO:0000259" key="6">
    <source>
        <dbReference type="Pfam" id="PF04893"/>
    </source>
</evidence>
<evidence type="ECO:0000256" key="2">
    <source>
        <dbReference type="ARBA" id="ARBA00022692"/>
    </source>
</evidence>
<accession>A0A9D9EL53</accession>
<name>A0A9D9EL53_9BACT</name>
<gene>
    <name evidence="7" type="ORF">IAC32_05465</name>
</gene>
<dbReference type="GO" id="GO:0016020">
    <property type="term" value="C:membrane"/>
    <property type="evidence" value="ECO:0007669"/>
    <property type="project" value="UniProtKB-SubCell"/>
</dbReference>
<feature type="transmembrane region" description="Helical" evidence="5">
    <location>
        <begin position="127"/>
        <end position="146"/>
    </location>
</feature>
<feature type="transmembrane region" description="Helical" evidence="5">
    <location>
        <begin position="158"/>
        <end position="177"/>
    </location>
</feature>
<keyword evidence="3 5" id="KW-1133">Transmembrane helix</keyword>
<proteinExistence type="predicted"/>
<feature type="transmembrane region" description="Helical" evidence="5">
    <location>
        <begin position="100"/>
        <end position="121"/>
    </location>
</feature>
<organism evidence="7 8">
    <name type="scientific">Candidatus Enterocola intestinipullorum</name>
    <dbReference type="NCBI Taxonomy" id="2840783"/>
    <lineage>
        <taxon>Bacteria</taxon>
        <taxon>Pseudomonadati</taxon>
        <taxon>Bacteroidota</taxon>
        <taxon>Bacteroidia</taxon>
        <taxon>Bacteroidales</taxon>
        <taxon>Candidatus Enterocola</taxon>
    </lineage>
</organism>
<feature type="transmembrane region" description="Helical" evidence="5">
    <location>
        <begin position="36"/>
        <end position="58"/>
    </location>
</feature>
<evidence type="ECO:0000256" key="1">
    <source>
        <dbReference type="ARBA" id="ARBA00004141"/>
    </source>
</evidence>
<evidence type="ECO:0000256" key="4">
    <source>
        <dbReference type="ARBA" id="ARBA00023136"/>
    </source>
</evidence>
<feature type="domain" description="Yip1" evidence="6">
    <location>
        <begin position="11"/>
        <end position="167"/>
    </location>
</feature>
<reference evidence="7" key="1">
    <citation type="submission" date="2020-10" db="EMBL/GenBank/DDBJ databases">
        <authorList>
            <person name="Gilroy R."/>
        </authorList>
    </citation>
    <scope>NUCLEOTIDE SEQUENCE</scope>
    <source>
        <strain evidence="7">D3-1215</strain>
    </source>
</reference>
<dbReference type="AlphaFoldDB" id="A0A9D9EL53"/>
<protein>
    <recommendedName>
        <fullName evidence="6">Yip1 domain-containing protein</fullName>
    </recommendedName>
</protein>
<dbReference type="InterPro" id="IPR006977">
    <property type="entry name" value="Yip1_dom"/>
</dbReference>
<sequence>MKQNTYTLLYGLIIKPEKTWQDIAGKQYKASRFANLHILLCVTAGIAIRALASGFSSWQDCLGRWVLDCLSLYAGLYLSAFVLHVLSIKVLQIKSEFKDSLGFCSFASGYLFLTFMTGIIFDNLLLPLILSFYVFPIVYDGINVYLPADRKKNGLYSLIAGGVLIAAPLLAKGMIMLCMPEMA</sequence>
<evidence type="ECO:0000313" key="8">
    <source>
        <dbReference type="Proteomes" id="UP000823637"/>
    </source>
</evidence>
<evidence type="ECO:0000256" key="3">
    <source>
        <dbReference type="ARBA" id="ARBA00022989"/>
    </source>
</evidence>
<dbReference type="EMBL" id="JADIMR010000083">
    <property type="protein sequence ID" value="MBO8447174.1"/>
    <property type="molecule type" value="Genomic_DNA"/>
</dbReference>